<dbReference type="OrthoDB" id="545125at2"/>
<reference evidence="7 8" key="1">
    <citation type="journal article" date="2011" name="J. Bacteriol.">
        <title>Draft Genome Sequence of Gordonia neofelifaecis NRRL B-59395, a Cholesterol-Degrading Actinomycete.</title>
        <authorList>
            <person name="Ge F."/>
            <person name="Li W."/>
            <person name="Chen G."/>
            <person name="Liu Y."/>
            <person name="Zhang G."/>
            <person name="Yong B."/>
            <person name="Wang Q."/>
            <person name="Wang N."/>
            <person name="Huang Z."/>
            <person name="Li W."/>
            <person name="Wang J."/>
            <person name="Wu C."/>
            <person name="Xie Q."/>
            <person name="Liu G."/>
        </authorList>
    </citation>
    <scope>NUCLEOTIDE SEQUENCE [LARGE SCALE GENOMIC DNA]</scope>
    <source>
        <strain evidence="7 8">NRRL B-59395</strain>
    </source>
</reference>
<feature type="domain" description="FAD-binding PCMH-type" evidence="6">
    <location>
        <begin position="34"/>
        <end position="206"/>
    </location>
</feature>
<keyword evidence="4" id="KW-0274">FAD</keyword>
<dbReference type="Gene3D" id="3.30.465.10">
    <property type="match status" value="1"/>
</dbReference>
<name>F1YGF5_9ACTN</name>
<dbReference type="InterPro" id="IPR036318">
    <property type="entry name" value="FAD-bd_PCMH-like_sf"/>
</dbReference>
<keyword evidence="3" id="KW-0285">Flavoprotein</keyword>
<organism evidence="7 8">
    <name type="scientific">Gordonia neofelifaecis NRRL B-59395</name>
    <dbReference type="NCBI Taxonomy" id="644548"/>
    <lineage>
        <taxon>Bacteria</taxon>
        <taxon>Bacillati</taxon>
        <taxon>Actinomycetota</taxon>
        <taxon>Actinomycetes</taxon>
        <taxon>Mycobacteriales</taxon>
        <taxon>Gordoniaceae</taxon>
        <taxon>Gordonia</taxon>
    </lineage>
</organism>
<dbReference type="STRING" id="644548.SCNU_04561"/>
<dbReference type="GO" id="GO:0071949">
    <property type="term" value="F:FAD binding"/>
    <property type="evidence" value="ECO:0007669"/>
    <property type="project" value="InterPro"/>
</dbReference>
<keyword evidence="5" id="KW-0560">Oxidoreductase</keyword>
<comment type="similarity">
    <text evidence="2">Belongs to the oxygen-dependent FAD-linked oxidoreductase family.</text>
</comment>
<dbReference type="RefSeq" id="WP_009678179.1">
    <property type="nucleotide sequence ID" value="NZ_AEUD01000003.1"/>
</dbReference>
<dbReference type="InterPro" id="IPR016167">
    <property type="entry name" value="FAD-bd_PCMH_sub1"/>
</dbReference>
<dbReference type="Gene3D" id="3.30.43.10">
    <property type="entry name" value="Uridine Diphospho-n-acetylenolpyruvylglucosamine Reductase, domain 2"/>
    <property type="match status" value="1"/>
</dbReference>
<dbReference type="SUPFAM" id="SSF56176">
    <property type="entry name" value="FAD-binding/transporter-associated domain-like"/>
    <property type="match status" value="1"/>
</dbReference>
<dbReference type="InterPro" id="IPR050416">
    <property type="entry name" value="FAD-linked_Oxidoreductase"/>
</dbReference>
<evidence type="ECO:0000256" key="2">
    <source>
        <dbReference type="ARBA" id="ARBA00005466"/>
    </source>
</evidence>
<gene>
    <name evidence="7" type="ORF">SCNU_04561</name>
</gene>
<evidence type="ECO:0000313" key="7">
    <source>
        <dbReference type="EMBL" id="EGD56102.1"/>
    </source>
</evidence>
<dbReference type="AlphaFoldDB" id="F1YGF5"/>
<proteinExistence type="inferred from homology"/>
<dbReference type="InterPro" id="IPR006093">
    <property type="entry name" value="Oxy_OxRdtase_FAD_BS"/>
</dbReference>
<accession>F1YGF5</accession>
<dbReference type="GO" id="GO:0016491">
    <property type="term" value="F:oxidoreductase activity"/>
    <property type="evidence" value="ECO:0007669"/>
    <property type="project" value="UniProtKB-KW"/>
</dbReference>
<dbReference type="InterPro" id="IPR006094">
    <property type="entry name" value="Oxid_FAD_bind_N"/>
</dbReference>
<evidence type="ECO:0000256" key="1">
    <source>
        <dbReference type="ARBA" id="ARBA00001974"/>
    </source>
</evidence>
<dbReference type="InterPro" id="IPR016166">
    <property type="entry name" value="FAD-bd_PCMH"/>
</dbReference>
<protein>
    <submittedName>
        <fullName evidence="7">Putative oxidoreductase</fullName>
    </submittedName>
</protein>
<sequence>MTIIDPTEFRGAGPIHFPGDPDYDRAATPWNCAIVQTPVAVATPRSVEEVIDVVRAAVAAGLRIAPQSTGHGSDAVVGSDMDRAILLRMSEFSGVTIDPDLGTARILGGTLWQAVLDAAAPFGLTALHGSTGDVAVAGFILGGGLSFYGRRHGLATSSVLSIDLVTAGGRLVHASPTSHSDLFWALLGGGGSFGVIVSIEIALLPIADVVAGMLLWDLADAPRVAHAWAQWTRTVPDDSTTTLRMMRFPPLPELPPFLSGRSLVVIDGAVLADDATAADRLAPLRELGPEIDTFGRIPSHQVTAVHMDPPDPTPTTVDHSLLSAFPEDAVDALLDIAGPGVDTPLMFAEIRHLGGALAEPADAALPCLDADYALIAVSAIPVPEAAGPGDAAVHAVVDALASWSTGAFFPNFHGRPEDTAACFDQSSWDRLRRTRQVYDPAGIWVAGHAVK</sequence>
<dbReference type="PANTHER" id="PTHR42973:SF39">
    <property type="entry name" value="FAD-BINDING PCMH-TYPE DOMAIN-CONTAINING PROTEIN"/>
    <property type="match status" value="1"/>
</dbReference>
<comment type="cofactor">
    <cofactor evidence="1">
        <name>FAD</name>
        <dbReference type="ChEBI" id="CHEBI:57692"/>
    </cofactor>
</comment>
<dbReference type="PANTHER" id="PTHR42973">
    <property type="entry name" value="BINDING OXIDOREDUCTASE, PUTATIVE (AFU_ORTHOLOGUE AFUA_1G17690)-RELATED"/>
    <property type="match status" value="1"/>
</dbReference>
<dbReference type="PROSITE" id="PS00862">
    <property type="entry name" value="OX2_COVAL_FAD"/>
    <property type="match status" value="1"/>
</dbReference>
<dbReference type="Gene3D" id="3.40.462.20">
    <property type="match status" value="1"/>
</dbReference>
<evidence type="ECO:0000259" key="6">
    <source>
        <dbReference type="PROSITE" id="PS51387"/>
    </source>
</evidence>
<dbReference type="InterPro" id="IPR016169">
    <property type="entry name" value="FAD-bd_PCMH_sub2"/>
</dbReference>
<evidence type="ECO:0000256" key="3">
    <source>
        <dbReference type="ARBA" id="ARBA00022630"/>
    </source>
</evidence>
<dbReference type="Pfam" id="PF01565">
    <property type="entry name" value="FAD_binding_4"/>
    <property type="match status" value="1"/>
</dbReference>
<evidence type="ECO:0000256" key="4">
    <source>
        <dbReference type="ARBA" id="ARBA00022827"/>
    </source>
</evidence>
<dbReference type="EMBL" id="AEUD01000003">
    <property type="protein sequence ID" value="EGD56102.1"/>
    <property type="molecule type" value="Genomic_DNA"/>
</dbReference>
<dbReference type="eggNOG" id="COG0277">
    <property type="taxonomic scope" value="Bacteria"/>
</dbReference>
<keyword evidence="8" id="KW-1185">Reference proteome</keyword>
<evidence type="ECO:0000313" key="8">
    <source>
        <dbReference type="Proteomes" id="UP000035065"/>
    </source>
</evidence>
<evidence type="ECO:0000256" key="5">
    <source>
        <dbReference type="ARBA" id="ARBA00023002"/>
    </source>
</evidence>
<dbReference type="PROSITE" id="PS51387">
    <property type="entry name" value="FAD_PCMH"/>
    <property type="match status" value="1"/>
</dbReference>
<dbReference type="Proteomes" id="UP000035065">
    <property type="component" value="Unassembled WGS sequence"/>
</dbReference>
<comment type="caution">
    <text evidence="7">The sequence shown here is derived from an EMBL/GenBank/DDBJ whole genome shotgun (WGS) entry which is preliminary data.</text>
</comment>